<protein>
    <recommendedName>
        <fullName evidence="13">C2 domain-containing protein</fullName>
    </recommendedName>
</protein>
<comment type="caution">
    <text evidence="14">The sequence shown here is derived from an EMBL/GenBank/DDBJ whole genome shotgun (WGS) entry which is preliminary data.</text>
</comment>
<dbReference type="GO" id="GO:0031045">
    <property type="term" value="C:dense core granule"/>
    <property type="evidence" value="ECO:0007669"/>
    <property type="project" value="TreeGrafter"/>
</dbReference>
<dbReference type="FunFam" id="2.60.40.150:FF:000007">
    <property type="entry name" value="Synaptotagmin 1"/>
    <property type="match status" value="1"/>
</dbReference>
<dbReference type="FunFam" id="2.60.40.150:FF:000016">
    <property type="entry name" value="Synaptotagmin 1"/>
    <property type="match status" value="1"/>
</dbReference>
<evidence type="ECO:0000313" key="15">
    <source>
        <dbReference type="Proteomes" id="UP000466442"/>
    </source>
</evidence>
<proteinExistence type="inferred from homology"/>
<dbReference type="PRINTS" id="PR00360">
    <property type="entry name" value="C2DOMAIN"/>
</dbReference>
<evidence type="ECO:0000256" key="5">
    <source>
        <dbReference type="ARBA" id="ARBA00022723"/>
    </source>
</evidence>
<reference evidence="14" key="1">
    <citation type="journal article" date="2021" name="Mol. Ecol. Resour.">
        <title>Apolygus lucorum genome provides insights into omnivorousness and mesophyll feeding.</title>
        <authorList>
            <person name="Liu Y."/>
            <person name="Liu H."/>
            <person name="Wang H."/>
            <person name="Huang T."/>
            <person name="Liu B."/>
            <person name="Yang B."/>
            <person name="Yin L."/>
            <person name="Li B."/>
            <person name="Zhang Y."/>
            <person name="Zhang S."/>
            <person name="Jiang F."/>
            <person name="Zhang X."/>
            <person name="Ren Y."/>
            <person name="Wang B."/>
            <person name="Wang S."/>
            <person name="Lu Y."/>
            <person name="Wu K."/>
            <person name="Fan W."/>
            <person name="Wang G."/>
        </authorList>
    </citation>
    <scope>NUCLEOTIDE SEQUENCE</scope>
    <source>
        <strain evidence="14">12Hb</strain>
    </source>
</reference>
<dbReference type="GO" id="GO:0005544">
    <property type="term" value="F:calcium-dependent phospholipid binding"/>
    <property type="evidence" value="ECO:0007669"/>
    <property type="project" value="TreeGrafter"/>
</dbReference>
<dbReference type="GO" id="GO:0048488">
    <property type="term" value="P:synaptic vesicle endocytosis"/>
    <property type="evidence" value="ECO:0007669"/>
    <property type="project" value="TreeGrafter"/>
</dbReference>
<organism evidence="14 15">
    <name type="scientific">Apolygus lucorum</name>
    <name type="common">Small green plant bug</name>
    <name type="synonym">Lygocoris lucorum</name>
    <dbReference type="NCBI Taxonomy" id="248454"/>
    <lineage>
        <taxon>Eukaryota</taxon>
        <taxon>Metazoa</taxon>
        <taxon>Ecdysozoa</taxon>
        <taxon>Arthropoda</taxon>
        <taxon>Hexapoda</taxon>
        <taxon>Insecta</taxon>
        <taxon>Pterygota</taxon>
        <taxon>Neoptera</taxon>
        <taxon>Paraneoptera</taxon>
        <taxon>Hemiptera</taxon>
        <taxon>Heteroptera</taxon>
        <taxon>Panheteroptera</taxon>
        <taxon>Cimicomorpha</taxon>
        <taxon>Miridae</taxon>
        <taxon>Mirini</taxon>
        <taxon>Apolygus</taxon>
    </lineage>
</organism>
<keyword evidence="15" id="KW-1185">Reference proteome</keyword>
<dbReference type="GO" id="GO:0030424">
    <property type="term" value="C:axon"/>
    <property type="evidence" value="ECO:0007669"/>
    <property type="project" value="TreeGrafter"/>
</dbReference>
<evidence type="ECO:0000256" key="4">
    <source>
        <dbReference type="ARBA" id="ARBA00022692"/>
    </source>
</evidence>
<accession>A0A8S9XGR4</accession>
<dbReference type="Pfam" id="PF00168">
    <property type="entry name" value="C2"/>
    <property type="match status" value="2"/>
</dbReference>
<dbReference type="OrthoDB" id="67700at2759"/>
<keyword evidence="5" id="KW-0479">Metal-binding</keyword>
<name>A0A8S9XGR4_APOLU</name>
<keyword evidence="6" id="KW-0677">Repeat</keyword>
<dbReference type="InterPro" id="IPR001565">
    <property type="entry name" value="Synaptotagmin"/>
</dbReference>
<evidence type="ECO:0000256" key="9">
    <source>
        <dbReference type="ARBA" id="ARBA00023018"/>
    </source>
</evidence>
<evidence type="ECO:0000313" key="14">
    <source>
        <dbReference type="EMBL" id="KAF6207789.1"/>
    </source>
</evidence>
<dbReference type="PANTHER" id="PTHR10024:SF227">
    <property type="entry name" value="SYNAPTOTAGMIN 1"/>
    <property type="match status" value="1"/>
</dbReference>
<dbReference type="SMART" id="SM00239">
    <property type="entry name" value="C2"/>
    <property type="match status" value="2"/>
</dbReference>
<evidence type="ECO:0000256" key="6">
    <source>
        <dbReference type="ARBA" id="ARBA00022737"/>
    </source>
</evidence>
<evidence type="ECO:0000256" key="12">
    <source>
        <dbReference type="SAM" id="Phobius"/>
    </source>
</evidence>
<feature type="domain" description="C2" evidence="13">
    <location>
        <begin position="190"/>
        <end position="310"/>
    </location>
</feature>
<keyword evidence="7" id="KW-0106">Calcium</keyword>
<evidence type="ECO:0000256" key="11">
    <source>
        <dbReference type="ARBA" id="ARBA00023329"/>
    </source>
</evidence>
<dbReference type="GO" id="GO:0000149">
    <property type="term" value="F:SNARE binding"/>
    <property type="evidence" value="ECO:0007669"/>
    <property type="project" value="TreeGrafter"/>
</dbReference>
<evidence type="ECO:0000256" key="3">
    <source>
        <dbReference type="ARBA" id="ARBA00006996"/>
    </source>
</evidence>
<dbReference type="PROSITE" id="PS50004">
    <property type="entry name" value="C2"/>
    <property type="match status" value="2"/>
</dbReference>
<keyword evidence="9" id="KW-0770">Synapse</keyword>
<evidence type="ECO:0000256" key="2">
    <source>
        <dbReference type="ARBA" id="ARBA00004254"/>
    </source>
</evidence>
<dbReference type="GO" id="GO:0005886">
    <property type="term" value="C:plasma membrane"/>
    <property type="evidence" value="ECO:0007669"/>
    <property type="project" value="TreeGrafter"/>
</dbReference>
<evidence type="ECO:0000259" key="13">
    <source>
        <dbReference type="PROSITE" id="PS50004"/>
    </source>
</evidence>
<dbReference type="GO" id="GO:0030276">
    <property type="term" value="F:clathrin binding"/>
    <property type="evidence" value="ECO:0007669"/>
    <property type="project" value="TreeGrafter"/>
</dbReference>
<keyword evidence="10 12" id="KW-0472">Membrane</keyword>
<dbReference type="PANTHER" id="PTHR10024">
    <property type="entry name" value="SYNAPTOTAGMIN"/>
    <property type="match status" value="1"/>
</dbReference>
<dbReference type="PRINTS" id="PR00399">
    <property type="entry name" value="SYNAPTOTAGMN"/>
</dbReference>
<dbReference type="Proteomes" id="UP000466442">
    <property type="component" value="Unassembled WGS sequence"/>
</dbReference>
<evidence type="ECO:0000256" key="8">
    <source>
        <dbReference type="ARBA" id="ARBA00022989"/>
    </source>
</evidence>
<dbReference type="GO" id="GO:0007626">
    <property type="term" value="P:locomotory behavior"/>
    <property type="evidence" value="ECO:0007669"/>
    <property type="project" value="UniProtKB-ARBA"/>
</dbReference>
<dbReference type="EMBL" id="WIXP02000007">
    <property type="protein sequence ID" value="KAF6207789.1"/>
    <property type="molecule type" value="Genomic_DNA"/>
</dbReference>
<keyword evidence="4 12" id="KW-0812">Transmembrane</keyword>
<evidence type="ECO:0000256" key="10">
    <source>
        <dbReference type="ARBA" id="ARBA00023136"/>
    </source>
</evidence>
<dbReference type="AlphaFoldDB" id="A0A8S9XGR4"/>
<evidence type="ECO:0000256" key="7">
    <source>
        <dbReference type="ARBA" id="ARBA00022837"/>
    </source>
</evidence>
<dbReference type="InterPro" id="IPR000008">
    <property type="entry name" value="C2_dom"/>
</dbReference>
<dbReference type="GO" id="GO:0001786">
    <property type="term" value="F:phosphatidylserine binding"/>
    <property type="evidence" value="ECO:0007669"/>
    <property type="project" value="TreeGrafter"/>
</dbReference>
<gene>
    <name evidence="14" type="ORF">GE061_016237</name>
</gene>
<feature type="domain" description="C2" evidence="13">
    <location>
        <begin position="324"/>
        <end position="457"/>
    </location>
</feature>
<sequence>MQHQSNAHVGYASLRRTHGEMPPHAQVIRVLRQAGNPVQAQTTAPTELGSPAIPETAAKTQDIEATAFSDYSTSDEGLTTESSTTKGPGEFQIVVDELSKETGLEGWVVISILVGVGLLILLICGCCIRRCCKKRRAGKDGKKGKGIVDLKSVQLLGSAYKEKVQPDMEELTENAEDIAEEGESKQSEQKLGKVQYKLEYDFNSNSLSVTVIQAEDLPALDMGGTSDPYVKVYLLPDKKKKFETKVHRKTLSPVFNETFTFKGVPYADAMNKTLVFAIFDFDRFSKHDQIGEVKVPLCQVDLAQTIEEWKELQSVEGEGGQDNKLGDICFSLRYVPTAGKLTVVILEAKNLKKMDVGGLSDPYVKIAIMQNGKRLKKKKTSIKKCTLNPYYNESFSFEVPFEQIQKVQLVVTVVDYDRIGTSEPIGKVVLGYNASGTELRHWSDMLASPRRPIAQWHTLKDPEDEKKD</sequence>
<comment type="subcellular location">
    <subcellularLocation>
        <location evidence="2">Cytoplasmic vesicle</location>
        <location evidence="2">Secretory vesicle</location>
        <location evidence="2">Synaptic vesicle membrane</location>
        <topology evidence="2">Single-pass membrane protein</topology>
    </subcellularLocation>
</comment>
<comment type="similarity">
    <text evidence="3">Belongs to the synaptotagmin family.</text>
</comment>
<dbReference type="InterPro" id="IPR035892">
    <property type="entry name" value="C2_domain_sf"/>
</dbReference>
<dbReference type="CDD" id="cd08402">
    <property type="entry name" value="C2B_Synaptotagmin-1"/>
    <property type="match status" value="1"/>
</dbReference>
<dbReference type="GO" id="GO:0005509">
    <property type="term" value="F:calcium ion binding"/>
    <property type="evidence" value="ECO:0007669"/>
    <property type="project" value="TreeGrafter"/>
</dbReference>
<evidence type="ECO:0000256" key="1">
    <source>
        <dbReference type="ARBA" id="ARBA00001913"/>
    </source>
</evidence>
<dbReference type="GO" id="GO:0048791">
    <property type="term" value="P:calcium ion-regulated exocytosis of neurotransmitter"/>
    <property type="evidence" value="ECO:0007669"/>
    <property type="project" value="TreeGrafter"/>
</dbReference>
<comment type="cofactor">
    <cofactor evidence="1">
        <name>Ca(2+)</name>
        <dbReference type="ChEBI" id="CHEBI:29108"/>
    </cofactor>
</comment>
<dbReference type="SUPFAM" id="SSF49562">
    <property type="entry name" value="C2 domain (Calcium/lipid-binding domain, CaLB)"/>
    <property type="match status" value="2"/>
</dbReference>
<keyword evidence="8 12" id="KW-1133">Transmembrane helix</keyword>
<keyword evidence="11" id="KW-0968">Cytoplasmic vesicle</keyword>
<dbReference type="CDD" id="cd08385">
    <property type="entry name" value="C2A_Synaptotagmin-1-5-6-9-10"/>
    <property type="match status" value="1"/>
</dbReference>
<dbReference type="GO" id="GO:0030672">
    <property type="term" value="C:synaptic vesicle membrane"/>
    <property type="evidence" value="ECO:0007669"/>
    <property type="project" value="UniProtKB-SubCell"/>
</dbReference>
<feature type="transmembrane region" description="Helical" evidence="12">
    <location>
        <begin position="107"/>
        <end position="128"/>
    </location>
</feature>
<dbReference type="Gene3D" id="2.60.40.150">
    <property type="entry name" value="C2 domain"/>
    <property type="match status" value="2"/>
</dbReference>